<keyword evidence="1" id="KW-0378">Hydrolase</keyword>
<organism evidence="3 4">
    <name type="scientific">Silvibacterium bohemicum</name>
    <dbReference type="NCBI Taxonomy" id="1577686"/>
    <lineage>
        <taxon>Bacteria</taxon>
        <taxon>Pseudomonadati</taxon>
        <taxon>Acidobacteriota</taxon>
        <taxon>Terriglobia</taxon>
        <taxon>Terriglobales</taxon>
        <taxon>Acidobacteriaceae</taxon>
        <taxon>Silvibacterium</taxon>
    </lineage>
</organism>
<comment type="caution">
    <text evidence="3">The sequence shown here is derived from an EMBL/GenBank/DDBJ whole genome shotgun (WGS) entry which is preliminary data.</text>
</comment>
<dbReference type="Pfam" id="PF00561">
    <property type="entry name" value="Abhydrolase_1"/>
    <property type="match status" value="1"/>
</dbReference>
<protein>
    <submittedName>
        <fullName evidence="3">Pimeloyl-ACP methyl ester carboxylesterase</fullName>
    </submittedName>
</protein>
<dbReference type="InterPro" id="IPR029058">
    <property type="entry name" value="AB_hydrolase_fold"/>
</dbReference>
<reference evidence="3 4" key="1">
    <citation type="submission" date="2020-08" db="EMBL/GenBank/DDBJ databases">
        <title>Genomic Encyclopedia of Type Strains, Phase IV (KMG-IV): sequencing the most valuable type-strain genomes for metagenomic binning, comparative biology and taxonomic classification.</title>
        <authorList>
            <person name="Goeker M."/>
        </authorList>
    </citation>
    <scope>NUCLEOTIDE SEQUENCE [LARGE SCALE GENOMIC DNA]</scope>
    <source>
        <strain evidence="3 4">DSM 103733</strain>
    </source>
</reference>
<keyword evidence="4" id="KW-1185">Reference proteome</keyword>
<evidence type="ECO:0000259" key="2">
    <source>
        <dbReference type="Pfam" id="PF00561"/>
    </source>
</evidence>
<dbReference type="OrthoDB" id="252464at2"/>
<evidence type="ECO:0000313" key="3">
    <source>
        <dbReference type="EMBL" id="MBB6146783.1"/>
    </source>
</evidence>
<dbReference type="GO" id="GO:0016020">
    <property type="term" value="C:membrane"/>
    <property type="evidence" value="ECO:0007669"/>
    <property type="project" value="TreeGrafter"/>
</dbReference>
<dbReference type="Proteomes" id="UP000538666">
    <property type="component" value="Unassembled WGS sequence"/>
</dbReference>
<gene>
    <name evidence="3" type="ORF">HNQ77_004764</name>
</gene>
<dbReference type="PANTHER" id="PTHR43798">
    <property type="entry name" value="MONOACYLGLYCEROL LIPASE"/>
    <property type="match status" value="1"/>
</dbReference>
<dbReference type="EMBL" id="JACHEK010000011">
    <property type="protein sequence ID" value="MBB6146783.1"/>
    <property type="molecule type" value="Genomic_DNA"/>
</dbReference>
<evidence type="ECO:0000313" key="4">
    <source>
        <dbReference type="Proteomes" id="UP000538666"/>
    </source>
</evidence>
<dbReference type="PANTHER" id="PTHR43798:SF31">
    <property type="entry name" value="AB HYDROLASE SUPERFAMILY PROTEIN YCLE"/>
    <property type="match status" value="1"/>
</dbReference>
<sequence>MAIVEIEKSVVEYLVDGSGPGLVLVHGTGGSAEANWGHLVDRFARHWTVIRPNYSGSGNTTDAGGSFSVEQLAGQVLAAAKAAGKVPFDLVGFSLGAAVAVVVAARAPDLVRSLVLIAGFADSTDSYLKLEFSLWRELIVQNRPALARLFLLTGVSHGFLANLSEAEIEASASSIVAETNWDGLARQVELDLTLDVRDHVRSITRPTLVIGCTHDCIVPVRHPQLLAATIPEAEYTELATGHLAALEQPEAFATAIETFLMRN</sequence>
<dbReference type="PRINTS" id="PR00111">
    <property type="entry name" value="ABHYDROLASE"/>
</dbReference>
<dbReference type="InterPro" id="IPR000073">
    <property type="entry name" value="AB_hydrolase_1"/>
</dbReference>
<name>A0A841JZ79_9BACT</name>
<dbReference type="AlphaFoldDB" id="A0A841JZ79"/>
<accession>A0A841JZ79</accession>
<dbReference type="GO" id="GO:0016787">
    <property type="term" value="F:hydrolase activity"/>
    <property type="evidence" value="ECO:0007669"/>
    <property type="project" value="UniProtKB-KW"/>
</dbReference>
<evidence type="ECO:0000256" key="1">
    <source>
        <dbReference type="ARBA" id="ARBA00022801"/>
    </source>
</evidence>
<dbReference type="RefSeq" id="WP_050061341.1">
    <property type="nucleotide sequence ID" value="NZ_JACHEK010000011.1"/>
</dbReference>
<feature type="domain" description="AB hydrolase-1" evidence="2">
    <location>
        <begin position="22"/>
        <end position="248"/>
    </location>
</feature>
<proteinExistence type="predicted"/>
<dbReference type="InterPro" id="IPR050266">
    <property type="entry name" value="AB_hydrolase_sf"/>
</dbReference>
<dbReference type="SUPFAM" id="SSF53474">
    <property type="entry name" value="alpha/beta-Hydrolases"/>
    <property type="match status" value="1"/>
</dbReference>
<dbReference type="Gene3D" id="3.40.50.1820">
    <property type="entry name" value="alpha/beta hydrolase"/>
    <property type="match status" value="1"/>
</dbReference>